<evidence type="ECO:0000313" key="2">
    <source>
        <dbReference type="EMBL" id="KAK8404141.1"/>
    </source>
</evidence>
<keyword evidence="3" id="KW-1185">Reference proteome</keyword>
<feature type="region of interest" description="Disordered" evidence="1">
    <location>
        <begin position="40"/>
        <end position="61"/>
    </location>
</feature>
<sequence length="75" mass="8476">MEVTEGRGIREGACQVRKGQEGQRGISERCLGTRTLWLRDEAGETRRRGGGEEEETRGRRTKEIEAETAHVFTKS</sequence>
<accession>A0AAW0UXA4</accession>
<organism evidence="2 3">
    <name type="scientific">Scylla paramamosain</name>
    <name type="common">Mud crab</name>
    <dbReference type="NCBI Taxonomy" id="85552"/>
    <lineage>
        <taxon>Eukaryota</taxon>
        <taxon>Metazoa</taxon>
        <taxon>Ecdysozoa</taxon>
        <taxon>Arthropoda</taxon>
        <taxon>Crustacea</taxon>
        <taxon>Multicrustacea</taxon>
        <taxon>Malacostraca</taxon>
        <taxon>Eumalacostraca</taxon>
        <taxon>Eucarida</taxon>
        <taxon>Decapoda</taxon>
        <taxon>Pleocyemata</taxon>
        <taxon>Brachyura</taxon>
        <taxon>Eubrachyura</taxon>
        <taxon>Portunoidea</taxon>
        <taxon>Portunidae</taxon>
        <taxon>Portuninae</taxon>
        <taxon>Scylla</taxon>
    </lineage>
</organism>
<comment type="caution">
    <text evidence="2">The sequence shown here is derived from an EMBL/GenBank/DDBJ whole genome shotgun (WGS) entry which is preliminary data.</text>
</comment>
<evidence type="ECO:0000313" key="3">
    <source>
        <dbReference type="Proteomes" id="UP001487740"/>
    </source>
</evidence>
<dbReference type="Proteomes" id="UP001487740">
    <property type="component" value="Unassembled WGS sequence"/>
</dbReference>
<proteinExistence type="predicted"/>
<reference evidence="2 3" key="1">
    <citation type="submission" date="2023-03" db="EMBL/GenBank/DDBJ databases">
        <title>High-quality genome of Scylla paramamosain provides insights in environmental adaptation.</title>
        <authorList>
            <person name="Zhang L."/>
        </authorList>
    </citation>
    <scope>NUCLEOTIDE SEQUENCE [LARGE SCALE GENOMIC DNA]</scope>
    <source>
        <strain evidence="2">LZ_2023a</strain>
        <tissue evidence="2">Muscle</tissue>
    </source>
</reference>
<dbReference type="EMBL" id="JARAKH010000005">
    <property type="protein sequence ID" value="KAK8404141.1"/>
    <property type="molecule type" value="Genomic_DNA"/>
</dbReference>
<protein>
    <submittedName>
        <fullName evidence="2">Uncharacterized protein</fullName>
    </submittedName>
</protein>
<dbReference type="AlphaFoldDB" id="A0AAW0UXA4"/>
<gene>
    <name evidence="2" type="ORF">O3P69_000299</name>
</gene>
<name>A0AAW0UXA4_SCYPA</name>
<evidence type="ECO:0000256" key="1">
    <source>
        <dbReference type="SAM" id="MobiDB-lite"/>
    </source>
</evidence>